<evidence type="ECO:0000256" key="1">
    <source>
        <dbReference type="SAM" id="MobiDB-lite"/>
    </source>
</evidence>
<feature type="transmembrane region" description="Helical" evidence="2">
    <location>
        <begin position="357"/>
        <end position="382"/>
    </location>
</feature>
<feature type="transmembrane region" description="Helical" evidence="2">
    <location>
        <begin position="307"/>
        <end position="337"/>
    </location>
</feature>
<dbReference type="EMBL" id="DF848599">
    <property type="protein sequence ID" value="GAT54290.1"/>
    <property type="molecule type" value="Genomic_DNA"/>
</dbReference>
<keyword evidence="4" id="KW-1185">Reference proteome</keyword>
<reference evidence="3" key="1">
    <citation type="submission" date="2014-09" db="EMBL/GenBank/DDBJ databases">
        <title>Genome sequence of the luminous mushroom Mycena chlorophos for searching fungal bioluminescence genes.</title>
        <authorList>
            <person name="Tanaka Y."/>
            <person name="Kasuga D."/>
            <person name="Oba Y."/>
            <person name="Hase S."/>
            <person name="Sato K."/>
            <person name="Oba Y."/>
            <person name="Sakakibara Y."/>
        </authorList>
    </citation>
    <scope>NUCLEOTIDE SEQUENCE</scope>
</reference>
<dbReference type="InterPro" id="IPR036259">
    <property type="entry name" value="MFS_trans_sf"/>
</dbReference>
<feature type="transmembrane region" description="Helical" evidence="2">
    <location>
        <begin position="231"/>
        <end position="255"/>
    </location>
</feature>
<organism evidence="3 4">
    <name type="scientific">Mycena chlorophos</name>
    <name type="common">Agaric fungus</name>
    <name type="synonym">Agaricus chlorophos</name>
    <dbReference type="NCBI Taxonomy" id="658473"/>
    <lineage>
        <taxon>Eukaryota</taxon>
        <taxon>Fungi</taxon>
        <taxon>Dikarya</taxon>
        <taxon>Basidiomycota</taxon>
        <taxon>Agaricomycotina</taxon>
        <taxon>Agaricomycetes</taxon>
        <taxon>Agaricomycetidae</taxon>
        <taxon>Agaricales</taxon>
        <taxon>Marasmiineae</taxon>
        <taxon>Mycenaceae</taxon>
        <taxon>Mycena</taxon>
    </lineage>
</organism>
<evidence type="ECO:0000313" key="4">
    <source>
        <dbReference type="Proteomes" id="UP000815677"/>
    </source>
</evidence>
<dbReference type="SUPFAM" id="SSF103473">
    <property type="entry name" value="MFS general substrate transporter"/>
    <property type="match status" value="1"/>
</dbReference>
<evidence type="ECO:0000256" key="2">
    <source>
        <dbReference type="SAM" id="Phobius"/>
    </source>
</evidence>
<keyword evidence="2" id="KW-1133">Transmembrane helix</keyword>
<accession>A0ABQ0LT46</accession>
<keyword evidence="2" id="KW-0472">Membrane</keyword>
<dbReference type="Proteomes" id="UP000815677">
    <property type="component" value="Unassembled WGS sequence"/>
</dbReference>
<name>A0ABQ0LT46_MYCCL</name>
<feature type="transmembrane region" description="Helical" evidence="2">
    <location>
        <begin position="275"/>
        <end position="295"/>
    </location>
</feature>
<protein>
    <submittedName>
        <fullName evidence="3">Uncharacterized protein</fullName>
    </submittedName>
</protein>
<proteinExistence type="predicted"/>
<feature type="region of interest" description="Disordered" evidence="1">
    <location>
        <begin position="42"/>
        <end position="67"/>
    </location>
</feature>
<gene>
    <name evidence="3" type="ORF">MCHLO_11156</name>
</gene>
<evidence type="ECO:0000313" key="3">
    <source>
        <dbReference type="EMBL" id="GAT54290.1"/>
    </source>
</evidence>
<keyword evidence="2" id="KW-0812">Transmembrane</keyword>
<sequence>MSYLGSSHPDTRREFRVSPSVSVKHYGLRKAPRQGRRCLVPPRRACPSPQDAFPPLDMGTSHETPHSALSGADDIEFVHGEIRVFHGHQLYLVNRSHRLTQLKELSDSLNLPEPPAQWDDEVENVQNLFETSGRTILRELELPTTLTHNTRHYQVLKAVPSDDQLAESRIQFTQREIDLLDDYCSSIKRTRTLRSHLQDIEEDLANYAHLVSTQATAELTYFRGFRDWSRVMLDLTSTLSTALVTISTLGAGLIYSTVFGASRGNVALMCYCFPFFSIGFLLPVIAQIILTWGASLRREARFASQRFWTIVVGILMSISSLSVMASLTILNLTVFLLKSDSTDDPIPGSQPTSLAPGIIAFSVTGSVFLLVTMGMLLSFIAAKALATVKGIRGVVSAMYGEGGQGQDALKLWLPV</sequence>